<dbReference type="Proteomes" id="UP001156560">
    <property type="component" value="Plasmid pHLA"/>
</dbReference>
<dbReference type="EMBL" id="CP114196">
    <property type="protein sequence ID" value="WAT93673.1"/>
    <property type="molecule type" value="Genomic_DNA"/>
</dbReference>
<protein>
    <submittedName>
        <fullName evidence="1">Fe3+-citrate ABC transporter substrate-binding protein</fullName>
    </submittedName>
</protein>
<dbReference type="RefSeq" id="WP_029811849.1">
    <property type="nucleotide sequence ID" value="NZ_CP114196.1"/>
</dbReference>
<name>A0AA47LAG9_VIBPH</name>
<keyword evidence="1" id="KW-0614">Plasmid</keyword>
<gene>
    <name evidence="1" type="ORF">O1Q84_26510</name>
</gene>
<organism evidence="1 2">
    <name type="scientific">Vibrio parahaemolyticus</name>
    <dbReference type="NCBI Taxonomy" id="670"/>
    <lineage>
        <taxon>Bacteria</taxon>
        <taxon>Pseudomonadati</taxon>
        <taxon>Pseudomonadota</taxon>
        <taxon>Gammaproteobacteria</taxon>
        <taxon>Vibrionales</taxon>
        <taxon>Vibrionaceae</taxon>
        <taxon>Vibrio</taxon>
    </lineage>
</organism>
<dbReference type="AlphaFoldDB" id="A0AA47LAG9"/>
<geneLocation type="plasmid" evidence="1 2">
    <name>pHLA</name>
</geneLocation>
<evidence type="ECO:0000313" key="1">
    <source>
        <dbReference type="EMBL" id="WAT93673.1"/>
    </source>
</evidence>
<proteinExistence type="predicted"/>
<sequence length="168" mass="19588">MKSNFETNTGLRFISKAETAFKIHIHTPEDKILHRSVGYIRIGEKKGLKKAIRLRNEIGIKLWGKKLWKRVLNEPELFTRLPHSLEPKLIEKNAPIKSDPRRKKLHYLAKWYVYGDDGSLSTKTTVVSVEKYGKLGAYNKAKRKLTEVYKNEIEILSYMDRFSITLAK</sequence>
<evidence type="ECO:0000313" key="2">
    <source>
        <dbReference type="Proteomes" id="UP001156560"/>
    </source>
</evidence>
<accession>A0AA47LAG9</accession>
<reference evidence="1" key="1">
    <citation type="submission" date="2022-12" db="EMBL/GenBank/DDBJ databases">
        <title>Vibrio parahaemolyticus become highly virulent by producing novel Tc toxins.</title>
        <authorList>
            <person name="Yang F."/>
            <person name="You Y."/>
            <person name="Lai Q."/>
            <person name="Xu L."/>
            <person name="Li F."/>
        </authorList>
    </citation>
    <scope>NUCLEOTIDE SEQUENCE</scope>
    <source>
        <strain evidence="1">Vp-HL-202005</strain>
        <plasmid evidence="1">pHLA</plasmid>
    </source>
</reference>